<reference evidence="3" key="1">
    <citation type="submission" date="2021-01" db="EMBL/GenBank/DDBJ databases">
        <authorList>
            <person name="Corre E."/>
            <person name="Pelletier E."/>
            <person name="Niang G."/>
            <person name="Scheremetjew M."/>
            <person name="Finn R."/>
            <person name="Kale V."/>
            <person name="Holt S."/>
            <person name="Cochrane G."/>
            <person name="Meng A."/>
            <person name="Brown T."/>
            <person name="Cohen L."/>
        </authorList>
    </citation>
    <scope>NUCLEOTIDE SEQUENCE</scope>
</reference>
<feature type="compositionally biased region" description="Basic and acidic residues" evidence="2">
    <location>
        <begin position="777"/>
        <end position="794"/>
    </location>
</feature>
<dbReference type="AlphaFoldDB" id="A0A7S1AXZ7"/>
<feature type="region of interest" description="Disordered" evidence="2">
    <location>
        <begin position="440"/>
        <end position="494"/>
    </location>
</feature>
<dbReference type="EMBL" id="HBFQ01060925">
    <property type="protein sequence ID" value="CAD8868778.1"/>
    <property type="molecule type" value="Transcribed_RNA"/>
</dbReference>
<feature type="compositionally biased region" description="Polar residues" evidence="2">
    <location>
        <begin position="245"/>
        <end position="255"/>
    </location>
</feature>
<feature type="compositionally biased region" description="Polar residues" evidence="2">
    <location>
        <begin position="318"/>
        <end position="330"/>
    </location>
</feature>
<proteinExistence type="predicted"/>
<feature type="coiled-coil region" evidence="1">
    <location>
        <begin position="170"/>
        <end position="197"/>
    </location>
</feature>
<feature type="coiled-coil region" evidence="1">
    <location>
        <begin position="16"/>
        <end position="93"/>
    </location>
</feature>
<evidence type="ECO:0000313" key="3">
    <source>
        <dbReference type="EMBL" id="CAD8868778.1"/>
    </source>
</evidence>
<gene>
    <name evidence="3" type="ORF">NSCI0253_LOCUS43134</name>
</gene>
<feature type="region of interest" description="Disordered" evidence="2">
    <location>
        <begin position="714"/>
        <end position="805"/>
    </location>
</feature>
<organism evidence="3">
    <name type="scientific">Noctiluca scintillans</name>
    <name type="common">Sea sparkle</name>
    <name type="synonym">Red tide dinoflagellate</name>
    <dbReference type="NCBI Taxonomy" id="2966"/>
    <lineage>
        <taxon>Eukaryota</taxon>
        <taxon>Sar</taxon>
        <taxon>Alveolata</taxon>
        <taxon>Dinophyceae</taxon>
        <taxon>Noctilucales</taxon>
        <taxon>Noctilucaceae</taxon>
        <taxon>Noctiluca</taxon>
    </lineage>
</organism>
<evidence type="ECO:0000256" key="2">
    <source>
        <dbReference type="SAM" id="MobiDB-lite"/>
    </source>
</evidence>
<sequence length="833" mass="85725">MSRPRTPVRGVQDVGDDERARELQEAIEEMERINREKAETRKKEQLRQKREVAVLKRRIQTEIKKAVLEVKTMEGEANELKKAVQKIEQAGENTHQKKFKLDIAQNNAVAKARAREAEKTVQLVGKLTAAGKSREKLAHLHAALKVFQPDLAALENGSGMSNKANLSPQHTTLQLEVDEMRKKFEDLTEDNLKLRAELAAMMYEVKVAEPFVQSAEAGSPRREADRQTGGRLPAHEASVRDVSSPDRSFASNSRTGHGHLPHAAGASGLDGSTSKVSVSRGISPAGGHRAHAADQVSGSRGASPVGSGQVPHARGQAPGSQGVSPRTNGSGHLPHAVEQVSGNRSASPTGVGQMSGTDVSVRNQVAQACGALPGHCGSQAALQASASYVSSQGAIQVSPPAGAFYGGLGRVAPATGSNALGNSLGSGVFNASTGHSMLGRNVHGQASSDGAHQSSCTLPAARGWPPVAPGGNPDGSHPRTPQRTAAGLPDVSRQASRAIVMSGQPGAMPGAYLPPGAQACGSHVSRSASHARACSADGRHGASPLSGVPGIASPYPLGGSFGSTLGSTLSSTTRTILGSSLGNLGSTLGGTLHGSSPQLNTISGSNQVHVAPRVRTLSPVKVGSASYSVGGAHSSFVGAGQTSSYIPGGSIPGSLAASISGQTASYTPMPVASCSSTSYPSQPVLRHAHLASHPSLTAIPSMLGQVYNVPVASPDGRLSPSSPVPLKAASAVHTQMQRHARRSAPVSSPTSRVVEPAGRGCGGAVLDRSYATQDGAVGERGRSTGRAANDDSKSRRPATSSPGRFVAAVHKMMTQATREYRLQQDAAAAKSDS</sequence>
<keyword evidence="1" id="KW-0175">Coiled coil</keyword>
<name>A0A7S1AXZ7_NOCSC</name>
<evidence type="ECO:0000256" key="1">
    <source>
        <dbReference type="SAM" id="Coils"/>
    </source>
</evidence>
<accession>A0A7S1AXZ7</accession>
<feature type="compositionally biased region" description="Basic and acidic residues" evidence="2">
    <location>
        <begin position="219"/>
        <end position="239"/>
    </location>
</feature>
<feature type="compositionally biased region" description="Polar residues" evidence="2">
    <location>
        <begin position="444"/>
        <end position="457"/>
    </location>
</feature>
<feature type="compositionally biased region" description="Polar residues" evidence="2">
    <location>
        <begin position="340"/>
        <end position="357"/>
    </location>
</feature>
<protein>
    <submittedName>
        <fullName evidence="3">Uncharacterized protein</fullName>
    </submittedName>
</protein>
<feature type="region of interest" description="Disordered" evidence="2">
    <location>
        <begin position="214"/>
        <end position="357"/>
    </location>
</feature>